<protein>
    <submittedName>
        <fullName evidence="1">Uncharacterized protein</fullName>
    </submittedName>
</protein>
<comment type="caution">
    <text evidence="1">The sequence shown here is derived from an EMBL/GenBank/DDBJ whole genome shotgun (WGS) entry which is preliminary data.</text>
</comment>
<dbReference type="EMBL" id="JAYMYQ010000001">
    <property type="protein sequence ID" value="KAK7361918.1"/>
    <property type="molecule type" value="Genomic_DNA"/>
</dbReference>
<proteinExistence type="predicted"/>
<keyword evidence="2" id="KW-1185">Reference proteome</keyword>
<dbReference type="AlphaFoldDB" id="A0AAN9N0X8"/>
<name>A0AAN9N0X8_CANGL</name>
<accession>A0AAN9N0X8</accession>
<organism evidence="1 2">
    <name type="scientific">Canavalia gladiata</name>
    <name type="common">Sword bean</name>
    <name type="synonym">Dolichos gladiatus</name>
    <dbReference type="NCBI Taxonomy" id="3824"/>
    <lineage>
        <taxon>Eukaryota</taxon>
        <taxon>Viridiplantae</taxon>
        <taxon>Streptophyta</taxon>
        <taxon>Embryophyta</taxon>
        <taxon>Tracheophyta</taxon>
        <taxon>Spermatophyta</taxon>
        <taxon>Magnoliopsida</taxon>
        <taxon>eudicotyledons</taxon>
        <taxon>Gunneridae</taxon>
        <taxon>Pentapetalae</taxon>
        <taxon>rosids</taxon>
        <taxon>fabids</taxon>
        <taxon>Fabales</taxon>
        <taxon>Fabaceae</taxon>
        <taxon>Papilionoideae</taxon>
        <taxon>50 kb inversion clade</taxon>
        <taxon>NPAAA clade</taxon>
        <taxon>indigoferoid/millettioid clade</taxon>
        <taxon>Phaseoleae</taxon>
        <taxon>Canavalia</taxon>
    </lineage>
</organism>
<gene>
    <name evidence="1" type="ORF">VNO77_04010</name>
</gene>
<evidence type="ECO:0000313" key="2">
    <source>
        <dbReference type="Proteomes" id="UP001367508"/>
    </source>
</evidence>
<sequence>MKESLDSPNQGKKLCLLPAVATTTTYSPAFLCGKLSQLVRVLMDISCLGLRPGSPIFEQAEVPITFDLVPVVDQAAFPQVEEKVNNTSSLSRFCWCVYGLNQNQVFPSNSCPSNSCHFAENFLEYPTISRLVNAMPRPGPSLLYYAIFYQARSSMNSEILVAAVERLQPNLL</sequence>
<dbReference type="Proteomes" id="UP001367508">
    <property type="component" value="Unassembled WGS sequence"/>
</dbReference>
<evidence type="ECO:0000313" key="1">
    <source>
        <dbReference type="EMBL" id="KAK7361918.1"/>
    </source>
</evidence>
<reference evidence="1 2" key="1">
    <citation type="submission" date="2024-01" db="EMBL/GenBank/DDBJ databases">
        <title>The genomes of 5 underutilized Papilionoideae crops provide insights into root nodulation and disease resistanc.</title>
        <authorList>
            <person name="Jiang F."/>
        </authorList>
    </citation>
    <scope>NUCLEOTIDE SEQUENCE [LARGE SCALE GENOMIC DNA]</scope>
    <source>
        <strain evidence="1">LVBAO_FW01</strain>
        <tissue evidence="1">Leaves</tissue>
    </source>
</reference>